<accession>A0ABN1MFA3</accession>
<dbReference type="Gene3D" id="3.10.450.50">
    <property type="match status" value="1"/>
</dbReference>
<dbReference type="SUPFAM" id="SSF54427">
    <property type="entry name" value="NTF2-like"/>
    <property type="match status" value="1"/>
</dbReference>
<gene>
    <name evidence="1" type="ORF">GCM10009117_09750</name>
</gene>
<evidence type="ECO:0000313" key="2">
    <source>
        <dbReference type="Proteomes" id="UP001500507"/>
    </source>
</evidence>
<comment type="caution">
    <text evidence="1">The sequence shown here is derived from an EMBL/GenBank/DDBJ whole genome shotgun (WGS) entry which is preliminary data.</text>
</comment>
<dbReference type="Proteomes" id="UP001500507">
    <property type="component" value="Unassembled WGS sequence"/>
</dbReference>
<organism evidence="1 2">
    <name type="scientific">Gangjinia marincola</name>
    <dbReference type="NCBI Taxonomy" id="578463"/>
    <lineage>
        <taxon>Bacteria</taxon>
        <taxon>Pseudomonadati</taxon>
        <taxon>Bacteroidota</taxon>
        <taxon>Flavobacteriia</taxon>
        <taxon>Flavobacteriales</taxon>
        <taxon>Flavobacteriaceae</taxon>
        <taxon>Gangjinia</taxon>
    </lineage>
</organism>
<dbReference type="EMBL" id="BAAAFG010000012">
    <property type="protein sequence ID" value="GAA0871829.1"/>
    <property type="molecule type" value="Genomic_DNA"/>
</dbReference>
<name>A0ABN1MFA3_9FLAO</name>
<sequence>MYRDPTFIEHLNITTMTSPHTTTPADLIKAVQTYFDALYYCDTTLLNQVFHQDSSLFDVDQGKVFVESIQSFSDDVGQRVSPASKEQTPEAEILLIDWLSPQCATVKIRIRAHQNVFVDHLGFVHGEKGWQIVSKIWHLERVLQ</sequence>
<keyword evidence="2" id="KW-1185">Reference proteome</keyword>
<dbReference type="InterPro" id="IPR039437">
    <property type="entry name" value="FrzH/put_lumazine-bd"/>
</dbReference>
<dbReference type="RefSeq" id="WP_343764597.1">
    <property type="nucleotide sequence ID" value="NZ_BAAAFG010000012.1"/>
</dbReference>
<dbReference type="InterPro" id="IPR032710">
    <property type="entry name" value="NTF2-like_dom_sf"/>
</dbReference>
<evidence type="ECO:0000313" key="1">
    <source>
        <dbReference type="EMBL" id="GAA0871829.1"/>
    </source>
</evidence>
<dbReference type="Pfam" id="PF12893">
    <property type="entry name" value="Lumazine_bd_2"/>
    <property type="match status" value="1"/>
</dbReference>
<protein>
    <submittedName>
        <fullName evidence="1">Nuclear transport factor 2 family protein</fullName>
    </submittedName>
</protein>
<proteinExistence type="predicted"/>
<reference evidence="1 2" key="1">
    <citation type="journal article" date="2019" name="Int. J. Syst. Evol. Microbiol.">
        <title>The Global Catalogue of Microorganisms (GCM) 10K type strain sequencing project: providing services to taxonomists for standard genome sequencing and annotation.</title>
        <authorList>
            <consortium name="The Broad Institute Genomics Platform"/>
            <consortium name="The Broad Institute Genome Sequencing Center for Infectious Disease"/>
            <person name="Wu L."/>
            <person name="Ma J."/>
        </authorList>
    </citation>
    <scope>NUCLEOTIDE SEQUENCE [LARGE SCALE GENOMIC DNA]</scope>
    <source>
        <strain evidence="1 2">JCM 16082</strain>
    </source>
</reference>